<keyword evidence="2" id="KW-0238">DNA-binding</keyword>
<dbReference type="InterPro" id="IPR018060">
    <property type="entry name" value="HTH_AraC"/>
</dbReference>
<dbReference type="InterPro" id="IPR037923">
    <property type="entry name" value="HTH-like"/>
</dbReference>
<evidence type="ECO:0000256" key="3">
    <source>
        <dbReference type="ARBA" id="ARBA00023159"/>
    </source>
</evidence>
<dbReference type="Gene3D" id="2.60.120.10">
    <property type="entry name" value="Jelly Rolls"/>
    <property type="match status" value="1"/>
</dbReference>
<dbReference type="InterPro" id="IPR009057">
    <property type="entry name" value="Homeodomain-like_sf"/>
</dbReference>
<evidence type="ECO:0000313" key="8">
    <source>
        <dbReference type="Proteomes" id="UP000664617"/>
    </source>
</evidence>
<name>A0ABS3I907_9MICO</name>
<dbReference type="PROSITE" id="PS01124">
    <property type="entry name" value="HTH_ARAC_FAMILY_2"/>
    <property type="match status" value="1"/>
</dbReference>
<evidence type="ECO:0000256" key="5">
    <source>
        <dbReference type="SAM" id="MobiDB-lite"/>
    </source>
</evidence>
<feature type="compositionally biased region" description="Basic and acidic residues" evidence="5">
    <location>
        <begin position="174"/>
        <end position="193"/>
    </location>
</feature>
<keyword evidence="3" id="KW-0010">Activator</keyword>
<keyword evidence="4" id="KW-0804">Transcription</keyword>
<gene>
    <name evidence="7" type="ORF">J0911_10740</name>
</gene>
<evidence type="ECO:0000256" key="4">
    <source>
        <dbReference type="ARBA" id="ARBA00023163"/>
    </source>
</evidence>
<evidence type="ECO:0000313" key="7">
    <source>
        <dbReference type="EMBL" id="MBO0609506.1"/>
    </source>
</evidence>
<dbReference type="SUPFAM" id="SSF46689">
    <property type="entry name" value="Homeodomain-like"/>
    <property type="match status" value="1"/>
</dbReference>
<keyword evidence="8" id="KW-1185">Reference proteome</keyword>
<feature type="region of interest" description="Disordered" evidence="5">
    <location>
        <begin position="1"/>
        <end position="49"/>
    </location>
</feature>
<dbReference type="RefSeq" id="WP_207275459.1">
    <property type="nucleotide sequence ID" value="NZ_JAFMPK010000043.1"/>
</dbReference>
<evidence type="ECO:0000256" key="1">
    <source>
        <dbReference type="ARBA" id="ARBA00023015"/>
    </source>
</evidence>
<dbReference type="Pfam" id="PF02311">
    <property type="entry name" value="AraC_binding"/>
    <property type="match status" value="1"/>
</dbReference>
<feature type="compositionally biased region" description="Basic and acidic residues" evidence="5">
    <location>
        <begin position="21"/>
        <end position="30"/>
    </location>
</feature>
<dbReference type="EMBL" id="JAFMPK010000043">
    <property type="protein sequence ID" value="MBO0609506.1"/>
    <property type="molecule type" value="Genomic_DNA"/>
</dbReference>
<feature type="domain" description="HTH araC/xylS-type" evidence="6">
    <location>
        <begin position="251"/>
        <end position="349"/>
    </location>
</feature>
<dbReference type="InterPro" id="IPR003313">
    <property type="entry name" value="AraC-bd"/>
</dbReference>
<dbReference type="Pfam" id="PF12833">
    <property type="entry name" value="HTH_18"/>
    <property type="match status" value="1"/>
</dbReference>
<dbReference type="PROSITE" id="PS00041">
    <property type="entry name" value="HTH_ARAC_FAMILY_1"/>
    <property type="match status" value="1"/>
</dbReference>
<comment type="caution">
    <text evidence="7">The sequence shown here is derived from an EMBL/GenBank/DDBJ whole genome shotgun (WGS) entry which is preliminary data.</text>
</comment>
<organism evidence="7 8">
    <name type="scientific">Myceligenerans salitolerans</name>
    <dbReference type="NCBI Taxonomy" id="1230528"/>
    <lineage>
        <taxon>Bacteria</taxon>
        <taxon>Bacillati</taxon>
        <taxon>Actinomycetota</taxon>
        <taxon>Actinomycetes</taxon>
        <taxon>Micrococcales</taxon>
        <taxon>Promicromonosporaceae</taxon>
        <taxon>Myceligenerans</taxon>
    </lineage>
</organism>
<evidence type="ECO:0000259" key="6">
    <source>
        <dbReference type="PROSITE" id="PS01124"/>
    </source>
</evidence>
<dbReference type="InterPro" id="IPR050204">
    <property type="entry name" value="AraC_XylS_family_regulators"/>
</dbReference>
<keyword evidence="1" id="KW-0805">Transcription regulation</keyword>
<protein>
    <submittedName>
        <fullName evidence="7">Helix-turn-helix transcriptional regulator</fullName>
    </submittedName>
</protein>
<dbReference type="SMART" id="SM00342">
    <property type="entry name" value="HTH_ARAC"/>
    <property type="match status" value="1"/>
</dbReference>
<feature type="region of interest" description="Disordered" evidence="5">
    <location>
        <begin position="160"/>
        <end position="193"/>
    </location>
</feature>
<sequence length="353" mass="38494">MGDSSGVAPESGTRDGTPPARDTRLLRVRSDGTPVYGYAQRPGVPSVGVVRMGPGGHRTDGRPDAAPPARRHIHDFHVLVHVHRGRAEVRIDGAGHTLRDGDVLGVAPGRAIEPGDAPAAEHDLAWSVHFLPDVVPALASISPLVWDVHPLLRVFSRAEGDPVSTGQAPQGRDGTADARHRLDRSRRDVASVPESERDRWRGWFEDLTEESAHPGRTGAPEAMVAGLTRILVAAARLAPGLPATPPDPLLMRVFDQVEKMFRDSVSAGDVARALGYTPGHLTTVVRERSGRTVGEWLSERRLTEVRRLLLETDLPLGVVAARTGLTDGAYLGRRFRRRYGTTPDRWRRERRSA</sequence>
<proteinExistence type="predicted"/>
<dbReference type="SUPFAM" id="SSF51215">
    <property type="entry name" value="Regulatory protein AraC"/>
    <property type="match status" value="1"/>
</dbReference>
<reference evidence="8" key="1">
    <citation type="submission" date="2023-07" db="EMBL/GenBank/DDBJ databases">
        <title>Myceligenerans salitolerans sp. nov., a halotolerant actinomycete isolated from a salt lake in Xinjiang, China.</title>
        <authorList>
            <person name="Guan T."/>
        </authorList>
    </citation>
    <scope>NUCLEOTIDE SEQUENCE [LARGE SCALE GENOMIC DNA]</scope>
    <source>
        <strain evidence="8">XHU 5031</strain>
    </source>
</reference>
<dbReference type="Gene3D" id="1.10.10.60">
    <property type="entry name" value="Homeodomain-like"/>
    <property type="match status" value="1"/>
</dbReference>
<dbReference type="InterPro" id="IPR018062">
    <property type="entry name" value="HTH_AraC-typ_CS"/>
</dbReference>
<accession>A0ABS3I907</accession>
<dbReference type="Proteomes" id="UP000664617">
    <property type="component" value="Unassembled WGS sequence"/>
</dbReference>
<dbReference type="InterPro" id="IPR014710">
    <property type="entry name" value="RmlC-like_jellyroll"/>
</dbReference>
<dbReference type="PANTHER" id="PTHR46796">
    <property type="entry name" value="HTH-TYPE TRANSCRIPTIONAL ACTIVATOR RHAS-RELATED"/>
    <property type="match status" value="1"/>
</dbReference>
<evidence type="ECO:0000256" key="2">
    <source>
        <dbReference type="ARBA" id="ARBA00023125"/>
    </source>
</evidence>